<reference evidence="2" key="1">
    <citation type="journal article" date="2013" name="Genome Biol.">
        <title>Comparative genomics of the core and accessory genomes of 48 Sinorhizobium strains comprising five genospecies.</title>
        <authorList>
            <person name="Sugawara M."/>
            <person name="Epstein B."/>
            <person name="Badgley B.D."/>
            <person name="Unno T."/>
            <person name="Xu L."/>
            <person name="Reese J."/>
            <person name="Gyaneshwar P."/>
            <person name="Denny R."/>
            <person name="Mudge J."/>
            <person name="Bharti A.K."/>
            <person name="Farmer A.D."/>
            <person name="May G.D."/>
            <person name="Woodward J.E."/>
            <person name="Medigue C."/>
            <person name="Vallenet D."/>
            <person name="Lajus A."/>
            <person name="Rouy Z."/>
            <person name="Martinez-Vaz B."/>
            <person name="Tiffin P."/>
            <person name="Young N.D."/>
            <person name="Sadowsky M.J."/>
        </authorList>
    </citation>
    <scope>NUCLEOTIDE SEQUENCE</scope>
    <source>
        <strain evidence="2">M30</strain>
    </source>
</reference>
<dbReference type="RefSeq" id="WP_153318666.1">
    <property type="nucleotide sequence ID" value="NZ_WISP01000172.1"/>
</dbReference>
<feature type="region of interest" description="Disordered" evidence="1">
    <location>
        <begin position="88"/>
        <end position="109"/>
    </location>
</feature>
<proteinExistence type="predicted"/>
<accession>A0A6A7ZUN1</accession>
<gene>
    <name evidence="2" type="ORF">GHK45_23665</name>
</gene>
<dbReference type="AlphaFoldDB" id="A0A6A7ZUN1"/>
<sequence>MSTKYHTKTPLLISVAGLDIELDLHVEYSVSRYRAATLTQPEEPRSVEVEEIRWLIEDAELPLPDWIEREIADSEGFKAHLLQEAADKDAAAAEDAAETRREREWEERA</sequence>
<evidence type="ECO:0000313" key="2">
    <source>
        <dbReference type="EMBL" id="MQW06613.1"/>
    </source>
</evidence>
<comment type="caution">
    <text evidence="2">The sequence shown here is derived from an EMBL/GenBank/DDBJ whole genome shotgun (WGS) entry which is preliminary data.</text>
</comment>
<evidence type="ECO:0000256" key="1">
    <source>
        <dbReference type="SAM" id="MobiDB-lite"/>
    </source>
</evidence>
<organism evidence="2">
    <name type="scientific">Rhizobium meliloti</name>
    <name type="common">Ensifer meliloti</name>
    <name type="synonym">Sinorhizobium meliloti</name>
    <dbReference type="NCBI Taxonomy" id="382"/>
    <lineage>
        <taxon>Bacteria</taxon>
        <taxon>Pseudomonadati</taxon>
        <taxon>Pseudomonadota</taxon>
        <taxon>Alphaproteobacteria</taxon>
        <taxon>Hyphomicrobiales</taxon>
        <taxon>Rhizobiaceae</taxon>
        <taxon>Sinorhizobium/Ensifer group</taxon>
        <taxon>Sinorhizobium</taxon>
    </lineage>
</organism>
<dbReference type="EMBL" id="WISP01000172">
    <property type="protein sequence ID" value="MQW06613.1"/>
    <property type="molecule type" value="Genomic_DNA"/>
</dbReference>
<protein>
    <submittedName>
        <fullName evidence="2">Uncharacterized protein</fullName>
    </submittedName>
</protein>
<name>A0A6A7ZUN1_RHIML</name>